<reference evidence="1" key="1">
    <citation type="submission" date="2022-10" db="EMBL/GenBank/DDBJ databases">
        <authorList>
            <person name="Chen Y."/>
            <person name="Dougan E. K."/>
            <person name="Chan C."/>
            <person name="Rhodes N."/>
            <person name="Thang M."/>
        </authorList>
    </citation>
    <scope>NUCLEOTIDE SEQUENCE</scope>
</reference>
<dbReference type="Proteomes" id="UP001152797">
    <property type="component" value="Unassembled WGS sequence"/>
</dbReference>
<comment type="caution">
    <text evidence="1">The sequence shown here is derived from an EMBL/GenBank/DDBJ whole genome shotgun (WGS) entry which is preliminary data.</text>
</comment>
<organism evidence="1">
    <name type="scientific">Cladocopium goreaui</name>
    <dbReference type="NCBI Taxonomy" id="2562237"/>
    <lineage>
        <taxon>Eukaryota</taxon>
        <taxon>Sar</taxon>
        <taxon>Alveolata</taxon>
        <taxon>Dinophyceae</taxon>
        <taxon>Suessiales</taxon>
        <taxon>Symbiodiniaceae</taxon>
        <taxon>Cladocopium</taxon>
    </lineage>
</organism>
<reference evidence="2" key="2">
    <citation type="submission" date="2024-04" db="EMBL/GenBank/DDBJ databases">
        <authorList>
            <person name="Chen Y."/>
            <person name="Shah S."/>
            <person name="Dougan E. K."/>
            <person name="Thang M."/>
            <person name="Chan C."/>
        </authorList>
    </citation>
    <scope>NUCLEOTIDE SEQUENCE [LARGE SCALE GENOMIC DNA]</scope>
</reference>
<accession>A0A9P1FSN4</accession>
<proteinExistence type="predicted"/>
<dbReference type="EMBL" id="CAMXCT010000983">
    <property type="protein sequence ID" value="CAI3985370.1"/>
    <property type="molecule type" value="Genomic_DNA"/>
</dbReference>
<keyword evidence="3" id="KW-1185">Reference proteome</keyword>
<protein>
    <submittedName>
        <fullName evidence="1">Uncharacterized protein</fullName>
    </submittedName>
</protein>
<evidence type="ECO:0000313" key="3">
    <source>
        <dbReference type="Proteomes" id="UP001152797"/>
    </source>
</evidence>
<dbReference type="EMBL" id="CAMXCT030000983">
    <property type="protein sequence ID" value="CAL4772682.1"/>
    <property type="molecule type" value="Genomic_DNA"/>
</dbReference>
<sequence length="119" mass="12780">MSTNTCGLREALLSLTFKAGSIVDDAGAVAGATSVSTQALWDFPKLTFEQLRQVEDVFFEEKQRAHVLKIAATSKLPDGSVILQSADSTVRVTPEGAAYWSQGSAEVFLSDMEALRSLP</sequence>
<evidence type="ECO:0000313" key="1">
    <source>
        <dbReference type="EMBL" id="CAI3985370.1"/>
    </source>
</evidence>
<feature type="non-terminal residue" evidence="1">
    <location>
        <position position="119"/>
    </location>
</feature>
<dbReference type="OrthoDB" id="421675at2759"/>
<dbReference type="EMBL" id="CAMXCT020000983">
    <property type="protein sequence ID" value="CAL1138745.1"/>
    <property type="molecule type" value="Genomic_DNA"/>
</dbReference>
<name>A0A9P1FSN4_9DINO</name>
<dbReference type="AlphaFoldDB" id="A0A9P1FSN4"/>
<gene>
    <name evidence="1" type="ORF">C1SCF055_LOCUS12824</name>
</gene>
<evidence type="ECO:0000313" key="2">
    <source>
        <dbReference type="EMBL" id="CAL1138745.1"/>
    </source>
</evidence>